<dbReference type="PANTHER" id="PTHR34573:SF1">
    <property type="entry name" value="VITAMIN K EPOXIDE REDUCTASE DOMAIN-CONTAINING PROTEIN"/>
    <property type="match status" value="1"/>
</dbReference>
<name>A0A1G2G685_9BACT</name>
<proteinExistence type="inferred from homology"/>
<evidence type="ECO:0000256" key="4">
    <source>
        <dbReference type="ARBA" id="ARBA00022719"/>
    </source>
</evidence>
<keyword evidence="3 10" id="KW-0812">Transmembrane</keyword>
<reference evidence="12 13" key="1">
    <citation type="journal article" date="2016" name="Nat. Commun.">
        <title>Thousands of microbial genomes shed light on interconnected biogeochemical processes in an aquifer system.</title>
        <authorList>
            <person name="Anantharaman K."/>
            <person name="Brown C.T."/>
            <person name="Hug L.A."/>
            <person name="Sharon I."/>
            <person name="Castelle C.J."/>
            <person name="Probst A.J."/>
            <person name="Thomas B.C."/>
            <person name="Singh A."/>
            <person name="Wilkins M.J."/>
            <person name="Karaoz U."/>
            <person name="Brodie E.L."/>
            <person name="Williams K.H."/>
            <person name="Hubbard S.S."/>
            <person name="Banfield J.F."/>
        </authorList>
    </citation>
    <scope>NUCLEOTIDE SEQUENCE [LARGE SCALE GENOMIC DNA]</scope>
</reference>
<evidence type="ECO:0000256" key="1">
    <source>
        <dbReference type="ARBA" id="ARBA00004141"/>
    </source>
</evidence>
<dbReference type="Proteomes" id="UP000177785">
    <property type="component" value="Unassembled WGS sequence"/>
</dbReference>
<feature type="transmembrane region" description="Helical" evidence="10">
    <location>
        <begin position="116"/>
        <end position="133"/>
    </location>
</feature>
<evidence type="ECO:0000256" key="3">
    <source>
        <dbReference type="ARBA" id="ARBA00022692"/>
    </source>
</evidence>
<dbReference type="GO" id="GO:0016491">
    <property type="term" value="F:oxidoreductase activity"/>
    <property type="evidence" value="ECO:0007669"/>
    <property type="project" value="UniProtKB-KW"/>
</dbReference>
<dbReference type="InterPro" id="IPR038354">
    <property type="entry name" value="VKOR_sf"/>
</dbReference>
<evidence type="ECO:0000256" key="2">
    <source>
        <dbReference type="ARBA" id="ARBA00006214"/>
    </source>
</evidence>
<feature type="domain" description="Vitamin K epoxide reductase" evidence="11">
    <location>
        <begin position="2"/>
        <end position="133"/>
    </location>
</feature>
<keyword evidence="9" id="KW-0676">Redox-active center</keyword>
<evidence type="ECO:0000256" key="6">
    <source>
        <dbReference type="ARBA" id="ARBA00023002"/>
    </source>
</evidence>
<dbReference type="GO" id="GO:0016020">
    <property type="term" value="C:membrane"/>
    <property type="evidence" value="ECO:0007669"/>
    <property type="project" value="UniProtKB-SubCell"/>
</dbReference>
<evidence type="ECO:0000256" key="10">
    <source>
        <dbReference type="SAM" id="Phobius"/>
    </source>
</evidence>
<evidence type="ECO:0000313" key="12">
    <source>
        <dbReference type="EMBL" id="OGZ45759.1"/>
    </source>
</evidence>
<feature type="transmembrane region" description="Helical" evidence="10">
    <location>
        <begin position="84"/>
        <end position="109"/>
    </location>
</feature>
<keyword evidence="8" id="KW-1015">Disulfide bond</keyword>
<keyword evidence="5 10" id="KW-1133">Transmembrane helix</keyword>
<evidence type="ECO:0000256" key="7">
    <source>
        <dbReference type="ARBA" id="ARBA00023136"/>
    </source>
</evidence>
<keyword evidence="7 10" id="KW-0472">Membrane</keyword>
<comment type="caution">
    <text evidence="12">The sequence shown here is derived from an EMBL/GenBank/DDBJ whole genome shotgun (WGS) entry which is preliminary data.</text>
</comment>
<feature type="transmembrane region" description="Helical" evidence="10">
    <location>
        <begin position="60"/>
        <end position="78"/>
    </location>
</feature>
<comment type="similarity">
    <text evidence="2">Belongs to the VKOR family.</text>
</comment>
<dbReference type="InterPro" id="IPR012932">
    <property type="entry name" value="VKOR"/>
</dbReference>
<dbReference type="STRING" id="1802115.A2756_02515"/>
<dbReference type="Pfam" id="PF07884">
    <property type="entry name" value="VKOR"/>
    <property type="match status" value="1"/>
</dbReference>
<dbReference type="InterPro" id="IPR044698">
    <property type="entry name" value="VKOR/LTO1"/>
</dbReference>
<protein>
    <recommendedName>
        <fullName evidence="11">Vitamin K epoxide reductase domain-containing protein</fullName>
    </recommendedName>
</protein>
<sequence length="134" mass="14773">MVEHLVIVGASCLGFFLSFHIWHKKGKQEKLVCVIGDDCDKVVHSAYSVTLGIHNEVIGMVYYGLMFLAHVFLLSTLWSPQPVLILLLDVASSAAALFSLFLIGVQAFVLKEWCEWCIGSAALSLLIATATWVF</sequence>
<dbReference type="PANTHER" id="PTHR34573">
    <property type="entry name" value="VKC DOMAIN-CONTAINING PROTEIN"/>
    <property type="match status" value="1"/>
</dbReference>
<dbReference type="GO" id="GO:0048038">
    <property type="term" value="F:quinone binding"/>
    <property type="evidence" value="ECO:0007669"/>
    <property type="project" value="UniProtKB-KW"/>
</dbReference>
<dbReference type="AlphaFoldDB" id="A0A1G2G685"/>
<accession>A0A1G2G685</accession>
<comment type="subcellular location">
    <subcellularLocation>
        <location evidence="1">Membrane</location>
        <topology evidence="1">Multi-pass membrane protein</topology>
    </subcellularLocation>
</comment>
<evidence type="ECO:0000313" key="13">
    <source>
        <dbReference type="Proteomes" id="UP000177785"/>
    </source>
</evidence>
<evidence type="ECO:0000256" key="8">
    <source>
        <dbReference type="ARBA" id="ARBA00023157"/>
    </source>
</evidence>
<dbReference type="Gene3D" id="1.20.1440.130">
    <property type="entry name" value="VKOR domain"/>
    <property type="match status" value="1"/>
</dbReference>
<keyword evidence="4" id="KW-0874">Quinone</keyword>
<evidence type="ECO:0000256" key="5">
    <source>
        <dbReference type="ARBA" id="ARBA00022989"/>
    </source>
</evidence>
<dbReference type="SMART" id="SM00756">
    <property type="entry name" value="VKc"/>
    <property type="match status" value="1"/>
</dbReference>
<feature type="transmembrane region" description="Helical" evidence="10">
    <location>
        <begin position="6"/>
        <end position="22"/>
    </location>
</feature>
<evidence type="ECO:0000256" key="9">
    <source>
        <dbReference type="ARBA" id="ARBA00023284"/>
    </source>
</evidence>
<keyword evidence="6" id="KW-0560">Oxidoreductase</keyword>
<organism evidence="12 13">
    <name type="scientific">Candidatus Ryanbacteria bacterium RIFCSPHIGHO2_01_FULL_48_27</name>
    <dbReference type="NCBI Taxonomy" id="1802115"/>
    <lineage>
        <taxon>Bacteria</taxon>
        <taxon>Candidatus Ryaniibacteriota</taxon>
    </lineage>
</organism>
<dbReference type="EMBL" id="MHNL01000005">
    <property type="protein sequence ID" value="OGZ45759.1"/>
    <property type="molecule type" value="Genomic_DNA"/>
</dbReference>
<evidence type="ECO:0000259" key="11">
    <source>
        <dbReference type="SMART" id="SM00756"/>
    </source>
</evidence>
<dbReference type="CDD" id="cd12916">
    <property type="entry name" value="VKOR_1"/>
    <property type="match status" value="1"/>
</dbReference>
<gene>
    <name evidence="12" type="ORF">A2756_02515</name>
</gene>